<dbReference type="InterPro" id="IPR008584">
    <property type="entry name" value="CXXC_Zn-binding_euk"/>
</dbReference>
<dbReference type="OrthoDB" id="10248838at2759"/>
<name>A0A922L666_DERFA</name>
<organism evidence="4 5">
    <name type="scientific">Dermatophagoides farinae</name>
    <name type="common">American house dust mite</name>
    <dbReference type="NCBI Taxonomy" id="6954"/>
    <lineage>
        <taxon>Eukaryota</taxon>
        <taxon>Metazoa</taxon>
        <taxon>Ecdysozoa</taxon>
        <taxon>Arthropoda</taxon>
        <taxon>Chelicerata</taxon>
        <taxon>Arachnida</taxon>
        <taxon>Acari</taxon>
        <taxon>Acariformes</taxon>
        <taxon>Sarcoptiformes</taxon>
        <taxon>Astigmata</taxon>
        <taxon>Psoroptidia</taxon>
        <taxon>Analgoidea</taxon>
        <taxon>Pyroglyphidae</taxon>
        <taxon>Dermatophagoidinae</taxon>
        <taxon>Dermatophagoides</taxon>
    </lineage>
</organism>
<comment type="similarity">
    <text evidence="1">Belongs to the UPF0587 family.</text>
</comment>
<reference evidence="4" key="2">
    <citation type="journal article" date="2022" name="Res Sq">
        <title>Comparative Genomics Reveals Insights into the Divergent Evolution of Astigmatic Mites and Household Pest Adaptations.</title>
        <authorList>
            <person name="Xiong Q."/>
            <person name="Wan A.T.-Y."/>
            <person name="Liu X.-Y."/>
            <person name="Fung C.S.-H."/>
            <person name="Xiao X."/>
            <person name="Malainual N."/>
            <person name="Hou J."/>
            <person name="Wang L."/>
            <person name="Wang M."/>
            <person name="Yang K."/>
            <person name="Cui Y."/>
            <person name="Leung E."/>
            <person name="Nong W."/>
            <person name="Shin S.-K."/>
            <person name="Au S."/>
            <person name="Jeong K.Y."/>
            <person name="Chew F.T."/>
            <person name="Hui J."/>
            <person name="Leung T.F."/>
            <person name="Tungtrongchitr A."/>
            <person name="Zhong N."/>
            <person name="Liu Z."/>
            <person name="Tsui S."/>
        </authorList>
    </citation>
    <scope>NUCLEOTIDE SEQUENCE</scope>
    <source>
        <strain evidence="4">Derf</strain>
        <tissue evidence="4">Whole organism</tissue>
    </source>
</reference>
<dbReference type="AlphaFoldDB" id="A0A922L666"/>
<proteinExistence type="inferred from homology"/>
<protein>
    <recommendedName>
        <fullName evidence="6">DUF866-domain-containing protein</fullName>
    </recommendedName>
</protein>
<comment type="caution">
    <text evidence="4">The sequence shown here is derived from an EMBL/GenBank/DDBJ whole genome shotgun (WGS) entry which is preliminary data.</text>
</comment>
<evidence type="ECO:0000256" key="3">
    <source>
        <dbReference type="ARBA" id="ARBA00022833"/>
    </source>
</evidence>
<evidence type="ECO:0000256" key="1">
    <source>
        <dbReference type="ARBA" id="ARBA00007818"/>
    </source>
</evidence>
<keyword evidence="5" id="KW-1185">Reference proteome</keyword>
<accession>A0A922L666</accession>
<dbReference type="SUPFAM" id="SSF141678">
    <property type="entry name" value="MAL13P1.257-like"/>
    <property type="match status" value="1"/>
</dbReference>
<dbReference type="EMBL" id="ASGP02000002">
    <property type="protein sequence ID" value="KAH9520718.1"/>
    <property type="molecule type" value="Genomic_DNA"/>
</dbReference>
<dbReference type="PANTHER" id="PTHR12857">
    <property type="entry name" value="CXXC MOTIF CONTAINING ZINC BINDING PROTEIN"/>
    <property type="match status" value="1"/>
</dbReference>
<dbReference type="Pfam" id="PF05907">
    <property type="entry name" value="CXXC_Zn-b_euk"/>
    <property type="match status" value="1"/>
</dbReference>
<dbReference type="PANTHER" id="PTHR12857:SF0">
    <property type="entry name" value="CXXC MOTIF CONTAINING ZINC BINDING PROTEIN"/>
    <property type="match status" value="1"/>
</dbReference>
<reference evidence="4" key="1">
    <citation type="submission" date="2013-05" db="EMBL/GenBank/DDBJ databases">
        <authorList>
            <person name="Yim A.K.Y."/>
            <person name="Chan T.F."/>
            <person name="Ji K.M."/>
            <person name="Liu X.Y."/>
            <person name="Zhou J.W."/>
            <person name="Li R.Q."/>
            <person name="Yang K.Y."/>
            <person name="Li J."/>
            <person name="Li M."/>
            <person name="Law P.T.W."/>
            <person name="Wu Y.L."/>
            <person name="Cai Z.L."/>
            <person name="Qin H."/>
            <person name="Bao Y."/>
            <person name="Leung R.K.K."/>
            <person name="Ng P.K.S."/>
            <person name="Zou J."/>
            <person name="Zhong X.J."/>
            <person name="Ran P.X."/>
            <person name="Zhong N.S."/>
            <person name="Liu Z.G."/>
            <person name="Tsui S.K.W."/>
        </authorList>
    </citation>
    <scope>NUCLEOTIDE SEQUENCE</scope>
    <source>
        <strain evidence="4">Derf</strain>
        <tissue evidence="4">Whole organism</tissue>
    </source>
</reference>
<keyword evidence="3" id="KW-0862">Zinc</keyword>
<dbReference type="GO" id="GO:0008270">
    <property type="term" value="F:zinc ion binding"/>
    <property type="evidence" value="ECO:0007669"/>
    <property type="project" value="TreeGrafter"/>
</dbReference>
<evidence type="ECO:0000313" key="5">
    <source>
        <dbReference type="Proteomes" id="UP000790347"/>
    </source>
</evidence>
<evidence type="ECO:0008006" key="6">
    <source>
        <dbReference type="Google" id="ProtNLM"/>
    </source>
</evidence>
<dbReference type="Proteomes" id="UP000790347">
    <property type="component" value="Unassembled WGS sequence"/>
</dbReference>
<evidence type="ECO:0000313" key="4">
    <source>
        <dbReference type="EMBL" id="KAH9520718.1"/>
    </source>
</evidence>
<sequence length="182" mass="21185">MIFSYIVCLSGITNHWKKMRVSVLEIWAQLENVTNLKVTSQYEYHMKFKCNNCGTETENFMTFSDDNKVPLMGGKSFVNLIFKCKTCSRPSNVSVIEGSIRPYLAEDSLNFKPFVEFDCRGCDPLLFEPIDHFQCTNMDNTTEFNEVDLSELNWADYDERSNESVGIYDFKYRFTTVKKSTK</sequence>
<keyword evidence="2" id="KW-0479">Metal-binding</keyword>
<evidence type="ECO:0000256" key="2">
    <source>
        <dbReference type="ARBA" id="ARBA00022723"/>
    </source>
</evidence>
<gene>
    <name evidence="4" type="ORF">DERF_004408</name>
</gene>